<accession>A0A8S9U8I8</accession>
<feature type="non-terminal residue" evidence="1">
    <location>
        <position position="1"/>
    </location>
</feature>
<proteinExistence type="predicted"/>
<organism evidence="1 2">
    <name type="scientific">Phytophthora infestans</name>
    <name type="common">Potato late blight agent</name>
    <name type="synonym">Botrytis infestans</name>
    <dbReference type="NCBI Taxonomy" id="4787"/>
    <lineage>
        <taxon>Eukaryota</taxon>
        <taxon>Sar</taxon>
        <taxon>Stramenopiles</taxon>
        <taxon>Oomycota</taxon>
        <taxon>Peronosporomycetes</taxon>
        <taxon>Peronosporales</taxon>
        <taxon>Peronosporaceae</taxon>
        <taxon>Phytophthora</taxon>
    </lineage>
</organism>
<reference evidence="1" key="1">
    <citation type="submission" date="2020-03" db="EMBL/GenBank/DDBJ databases">
        <title>Hybrid Assembly of Korean Phytophthora infestans isolates.</title>
        <authorList>
            <person name="Prokchorchik M."/>
            <person name="Lee Y."/>
            <person name="Seo J."/>
            <person name="Cho J.-H."/>
            <person name="Park Y.-E."/>
            <person name="Jang D.-C."/>
            <person name="Im J.-S."/>
            <person name="Choi J.-G."/>
            <person name="Park H.-J."/>
            <person name="Lee G.-B."/>
            <person name="Lee Y.-G."/>
            <person name="Hong S.-Y."/>
            <person name="Cho K."/>
            <person name="Sohn K.H."/>
        </authorList>
    </citation>
    <scope>NUCLEOTIDE SEQUENCE</scope>
    <source>
        <strain evidence="1">KR_2_A2</strain>
    </source>
</reference>
<name>A0A8S9U8I8_PHYIN</name>
<feature type="non-terminal residue" evidence="1">
    <location>
        <position position="243"/>
    </location>
</feature>
<dbReference type="AlphaFoldDB" id="A0A8S9U8I8"/>
<sequence>NLITHVTKLDLDVENEFFEKRFFLKPKISTPPRLLNEEVKAAREEGQRAMRRGVMMWRKEGVAMRHGISTSLSKSFLSSLSHGARSLEVCETYFGLRDAGGLVTLTHRYNRILNSKRDALWPGSHRPRCGVRARFGATSLQDMTLSMELVGEPLTAENVEIALNMLFGDMSKKAIVGQNERAEKRKSEVNTLLKVKGTFNASSTSIRTLPLKLRSSEGPFKMPATDKATRKTKNGYWLFIFGQ</sequence>
<dbReference type="Proteomes" id="UP000704712">
    <property type="component" value="Unassembled WGS sequence"/>
</dbReference>
<evidence type="ECO:0000313" key="1">
    <source>
        <dbReference type="EMBL" id="KAF4137156.1"/>
    </source>
</evidence>
<evidence type="ECO:0000313" key="2">
    <source>
        <dbReference type="Proteomes" id="UP000704712"/>
    </source>
</evidence>
<gene>
    <name evidence="1" type="ORF">GN958_ATG13624</name>
</gene>
<comment type="caution">
    <text evidence="1">The sequence shown here is derived from an EMBL/GenBank/DDBJ whole genome shotgun (WGS) entry which is preliminary data.</text>
</comment>
<protein>
    <submittedName>
        <fullName evidence="1">Uncharacterized protein</fullName>
    </submittedName>
</protein>
<dbReference type="EMBL" id="JAACNO010001856">
    <property type="protein sequence ID" value="KAF4137156.1"/>
    <property type="molecule type" value="Genomic_DNA"/>
</dbReference>